<evidence type="ECO:0000256" key="6">
    <source>
        <dbReference type="ARBA" id="ARBA00023144"/>
    </source>
</evidence>
<evidence type="ECO:0000256" key="5">
    <source>
        <dbReference type="ARBA" id="ARBA00023027"/>
    </source>
</evidence>
<evidence type="ECO:0000259" key="9">
    <source>
        <dbReference type="Pfam" id="PF01370"/>
    </source>
</evidence>
<comment type="caution">
    <text evidence="10">The sequence shown here is derived from an EMBL/GenBank/DDBJ whole genome shotgun (WGS) entry which is preliminary data.</text>
</comment>
<keyword evidence="6" id="KW-0299">Galactose metabolism</keyword>
<keyword evidence="11" id="KW-1185">Reference proteome</keyword>
<comment type="pathway">
    <text evidence="4 8">Carbohydrate metabolism; galactose metabolism.</text>
</comment>
<dbReference type="CDD" id="cd05247">
    <property type="entry name" value="UDP_G4E_1_SDR_e"/>
    <property type="match status" value="1"/>
</dbReference>
<dbReference type="NCBIfam" id="TIGR01179">
    <property type="entry name" value="galE"/>
    <property type="match status" value="1"/>
</dbReference>
<evidence type="ECO:0000256" key="2">
    <source>
        <dbReference type="ARBA" id="ARBA00000083"/>
    </source>
</evidence>
<dbReference type="AlphaFoldDB" id="A0A1W0X7H3"/>
<comment type="catalytic activity">
    <reaction evidence="2 8">
        <text>UDP-alpha-D-glucose = UDP-alpha-D-galactose</text>
        <dbReference type="Rhea" id="RHEA:22168"/>
        <dbReference type="ChEBI" id="CHEBI:58885"/>
        <dbReference type="ChEBI" id="CHEBI:66914"/>
        <dbReference type="EC" id="5.1.3.2"/>
    </reaction>
</comment>
<dbReference type="Gene3D" id="3.90.25.10">
    <property type="entry name" value="UDP-galactose 4-epimerase, domain 1"/>
    <property type="match status" value="1"/>
</dbReference>
<accession>A0A1W0X7H3</accession>
<dbReference type="GO" id="GO:0033499">
    <property type="term" value="P:galactose catabolic process via UDP-galactose, Leloir pathway"/>
    <property type="evidence" value="ECO:0007669"/>
    <property type="project" value="TreeGrafter"/>
</dbReference>
<protein>
    <recommendedName>
        <fullName evidence="8">UDP-glucose 4-epimerase</fullName>
        <ecNumber evidence="8">5.1.3.2</ecNumber>
    </recommendedName>
</protein>
<keyword evidence="5 8" id="KW-0520">NAD</keyword>
<evidence type="ECO:0000256" key="1">
    <source>
        <dbReference type="ARBA" id="ARBA00000014"/>
    </source>
</evidence>
<dbReference type="Proteomes" id="UP000192578">
    <property type="component" value="Unassembled WGS sequence"/>
</dbReference>
<keyword evidence="7 8" id="KW-0413">Isomerase</keyword>
<dbReference type="PANTHER" id="PTHR43725">
    <property type="entry name" value="UDP-GLUCOSE 4-EPIMERASE"/>
    <property type="match status" value="1"/>
</dbReference>
<dbReference type="UniPathway" id="UPA00214"/>
<gene>
    <name evidence="10" type="ORF">BV898_02804</name>
</gene>
<evidence type="ECO:0000256" key="4">
    <source>
        <dbReference type="ARBA" id="ARBA00004947"/>
    </source>
</evidence>
<evidence type="ECO:0000256" key="3">
    <source>
        <dbReference type="ARBA" id="ARBA00001911"/>
    </source>
</evidence>
<dbReference type="PANTHER" id="PTHR43725:SF47">
    <property type="entry name" value="UDP-GLUCOSE 4-EPIMERASE"/>
    <property type="match status" value="1"/>
</dbReference>
<dbReference type="GO" id="GO:0003974">
    <property type="term" value="F:UDP-N-acetylglucosamine 4-epimerase activity"/>
    <property type="evidence" value="ECO:0007669"/>
    <property type="project" value="UniProtKB-EC"/>
</dbReference>
<dbReference type="Pfam" id="PF01370">
    <property type="entry name" value="Epimerase"/>
    <property type="match status" value="1"/>
</dbReference>
<evidence type="ECO:0000313" key="11">
    <source>
        <dbReference type="Proteomes" id="UP000192578"/>
    </source>
</evidence>
<comment type="catalytic activity">
    <reaction evidence="1">
        <text>UDP-N-acetyl-alpha-D-glucosamine = UDP-N-acetyl-alpha-D-galactosamine</text>
        <dbReference type="Rhea" id="RHEA:20517"/>
        <dbReference type="ChEBI" id="CHEBI:57705"/>
        <dbReference type="ChEBI" id="CHEBI:67138"/>
        <dbReference type="EC" id="5.1.3.7"/>
    </reaction>
</comment>
<comment type="subunit">
    <text evidence="8">Homodimer.</text>
</comment>
<dbReference type="Gene3D" id="3.40.50.720">
    <property type="entry name" value="NAD(P)-binding Rossmann-like Domain"/>
    <property type="match status" value="1"/>
</dbReference>
<dbReference type="EMBL" id="MTYJ01000012">
    <property type="protein sequence ID" value="OQV23358.1"/>
    <property type="molecule type" value="Genomic_DNA"/>
</dbReference>
<dbReference type="SUPFAM" id="SSF51735">
    <property type="entry name" value="NAD(P)-binding Rossmann-fold domains"/>
    <property type="match status" value="1"/>
</dbReference>
<dbReference type="InterPro" id="IPR005886">
    <property type="entry name" value="UDP_G4E"/>
</dbReference>
<dbReference type="GO" id="GO:0005829">
    <property type="term" value="C:cytosol"/>
    <property type="evidence" value="ECO:0007669"/>
    <property type="project" value="TreeGrafter"/>
</dbReference>
<name>A0A1W0X7H3_HYPEX</name>
<evidence type="ECO:0000313" key="10">
    <source>
        <dbReference type="EMBL" id="OQV23358.1"/>
    </source>
</evidence>
<dbReference type="EC" id="5.1.3.2" evidence="8"/>
<dbReference type="InterPro" id="IPR001509">
    <property type="entry name" value="Epimerase_deHydtase"/>
</dbReference>
<dbReference type="OrthoDB" id="9402762at2759"/>
<dbReference type="InterPro" id="IPR036291">
    <property type="entry name" value="NAD(P)-bd_dom_sf"/>
</dbReference>
<feature type="domain" description="NAD-dependent epimerase/dehydratase" evidence="9">
    <location>
        <begin position="19"/>
        <end position="286"/>
    </location>
</feature>
<keyword evidence="8" id="KW-0119">Carbohydrate metabolism</keyword>
<reference evidence="11" key="1">
    <citation type="submission" date="2017-01" db="EMBL/GenBank/DDBJ databases">
        <title>Comparative genomics of anhydrobiosis in the tardigrade Hypsibius dujardini.</title>
        <authorList>
            <person name="Yoshida Y."/>
            <person name="Koutsovoulos G."/>
            <person name="Laetsch D."/>
            <person name="Stevens L."/>
            <person name="Kumar S."/>
            <person name="Horikawa D."/>
            <person name="Ishino K."/>
            <person name="Komine S."/>
            <person name="Tomita M."/>
            <person name="Blaxter M."/>
            <person name="Arakawa K."/>
        </authorList>
    </citation>
    <scope>NUCLEOTIDE SEQUENCE [LARGE SCALE GENOMIC DNA]</scope>
    <source>
        <strain evidence="11">Z151</strain>
    </source>
</reference>
<dbReference type="GO" id="GO:0003978">
    <property type="term" value="F:UDP-glucose 4-epimerase activity"/>
    <property type="evidence" value="ECO:0007669"/>
    <property type="project" value="UniProtKB-UniRule"/>
</dbReference>
<comment type="cofactor">
    <cofactor evidence="3 8">
        <name>NAD(+)</name>
        <dbReference type="ChEBI" id="CHEBI:57540"/>
    </cofactor>
</comment>
<evidence type="ECO:0000256" key="7">
    <source>
        <dbReference type="ARBA" id="ARBA00023235"/>
    </source>
</evidence>
<sequence length="366" mass="40297">MALNSLKKMAQSGDHGRVVLVTGGAGYVGSHCILELLHAGFEVVAVDNFANAIPDESGKLPESLNRVELLTGKKCNFYQVDILDQAQLKSVFQEHSFFCIIHCAALKAVGESTSIPLAYYRTNLAGTLNLLEAAKEANVKRFVFSSSSTIYGTPQYLPMDEKHPVGVGIASPYGRSKHMVEEILQDLQKSDNNWDIIILRYFNPVGCHESGRIGEDPQGLPNNLMPFIAQVAVGRLAELKVFGSDYDTPDGTGIRDYVHVVDVAKAHVAAIKLFEKPFGLKTYNLGTGCGYSVLQVVSAFEKASDKLVKYKIVSRRVGDLATYYCDPSLAEKELGWKCQKNLADMCEDFWLWQSQNPNGFSPETNT</sequence>
<proteinExistence type="inferred from homology"/>
<organism evidence="10 11">
    <name type="scientific">Hypsibius exemplaris</name>
    <name type="common">Freshwater tardigrade</name>
    <dbReference type="NCBI Taxonomy" id="2072580"/>
    <lineage>
        <taxon>Eukaryota</taxon>
        <taxon>Metazoa</taxon>
        <taxon>Ecdysozoa</taxon>
        <taxon>Tardigrada</taxon>
        <taxon>Eutardigrada</taxon>
        <taxon>Parachela</taxon>
        <taxon>Hypsibioidea</taxon>
        <taxon>Hypsibiidae</taxon>
        <taxon>Hypsibius</taxon>
    </lineage>
</organism>
<comment type="similarity">
    <text evidence="8">Belongs to the NAD(P)-dependent epimerase/dehydratase family.</text>
</comment>
<dbReference type="NCBIfam" id="NF007956">
    <property type="entry name" value="PRK10675.1"/>
    <property type="match status" value="1"/>
</dbReference>
<evidence type="ECO:0000256" key="8">
    <source>
        <dbReference type="RuleBase" id="RU366046"/>
    </source>
</evidence>